<organism evidence="2 3">
    <name type="scientific">Candidatus Thermokryptus mobilis</name>
    <dbReference type="NCBI Taxonomy" id="1643428"/>
    <lineage>
        <taxon>Bacteria</taxon>
        <taxon>Pseudomonadati</taxon>
        <taxon>Candidatus Kryptoniota</taxon>
        <taxon>Candidatus Thermokryptus</taxon>
    </lineage>
</organism>
<protein>
    <submittedName>
        <fullName evidence="2">L-aminopeptidase DmpA. Serine peptidase. MEROPS family S58</fullName>
    </submittedName>
</protein>
<dbReference type="Gene3D" id="3.60.70.12">
    <property type="entry name" value="L-amino peptidase D-ALA esterase/amidase"/>
    <property type="match status" value="1"/>
</dbReference>
<dbReference type="AlphaFoldDB" id="A0A0S4NBP3"/>
<comment type="similarity">
    <text evidence="1">Belongs to the peptidase S58 family.</text>
</comment>
<dbReference type="Pfam" id="PF03576">
    <property type="entry name" value="Peptidase_S58"/>
    <property type="match status" value="1"/>
</dbReference>
<reference evidence="3" key="1">
    <citation type="submission" date="2015-11" db="EMBL/GenBank/DDBJ databases">
        <authorList>
            <person name="Varghese N."/>
        </authorList>
    </citation>
    <scope>NUCLEOTIDE SEQUENCE [LARGE SCALE GENOMIC DNA]</scope>
</reference>
<dbReference type="InterPro" id="IPR016117">
    <property type="entry name" value="ArgJ-like_dom_sf"/>
</dbReference>
<evidence type="ECO:0000313" key="3">
    <source>
        <dbReference type="Proteomes" id="UP000320623"/>
    </source>
</evidence>
<dbReference type="EMBL" id="FAOO01000020">
    <property type="protein sequence ID" value="CUU08312.1"/>
    <property type="molecule type" value="Genomic_DNA"/>
</dbReference>
<name>A0A0S4NBP3_9BACT</name>
<evidence type="ECO:0000313" key="2">
    <source>
        <dbReference type="EMBL" id="CUU08312.1"/>
    </source>
</evidence>
<dbReference type="STRING" id="1643428.GCA_001442855_02011"/>
<dbReference type="PANTHER" id="PTHR36512">
    <property type="entry name" value="D-AMINOPEPTIDASE"/>
    <property type="match status" value="1"/>
</dbReference>
<keyword evidence="2" id="KW-0378">Hydrolase</keyword>
<gene>
    <name evidence="2" type="ORF">JGI1_02053</name>
</gene>
<dbReference type="CDD" id="cd02253">
    <property type="entry name" value="DmpA"/>
    <property type="match status" value="1"/>
</dbReference>
<sequence length="389" mass="42468">MWFLMFLIIFQQILLCQMEVKDEKRYRARELGLVVGVLPPGKFNAITDVKGIKVGHKTIILGDSIRTGVTVIIPHDGDIFREKVPCAFYAGNAFGKFFGSTQIEELGELETPIALTNTLAVPIVADALIQYTLERSGKDIRSINPVVGETNDGYLNKIQERVITYQDVFEAISTARTGEVEEGSVGAGTGTIAFGWKGGIGTASRVLPKNLGGWTVGVLVQTNFGGILTINGAPVGLELGRFYLKDELEKADGSIIIVVATDAPLMPSQLKRLAKRAMLGLARTGSPSTNGSGDYVIAFSVNQDCRIKQSDDIYTPQTIKVLPNSALSPLFQAVVEATEEAIYNSLFKAKTISGYMGRKVEAIPIQKVIEILQKYNVLNYDKKFKLKQK</sequence>
<evidence type="ECO:0000256" key="1">
    <source>
        <dbReference type="ARBA" id="ARBA00007068"/>
    </source>
</evidence>
<dbReference type="InterPro" id="IPR005321">
    <property type="entry name" value="Peptidase_S58_DmpA"/>
</dbReference>
<dbReference type="Proteomes" id="UP000320623">
    <property type="component" value="Unassembled WGS sequence"/>
</dbReference>
<dbReference type="SUPFAM" id="SSF56266">
    <property type="entry name" value="DmpA/ArgJ-like"/>
    <property type="match status" value="1"/>
</dbReference>
<keyword evidence="2" id="KW-0031">Aminopeptidase</keyword>
<dbReference type="GO" id="GO:0004177">
    <property type="term" value="F:aminopeptidase activity"/>
    <property type="evidence" value="ECO:0007669"/>
    <property type="project" value="UniProtKB-KW"/>
</dbReference>
<accession>A0A0S4NBP3</accession>
<keyword evidence="3" id="KW-1185">Reference proteome</keyword>
<dbReference type="PANTHER" id="PTHR36512:SF3">
    <property type="entry name" value="BLR5678 PROTEIN"/>
    <property type="match status" value="1"/>
</dbReference>
<proteinExistence type="inferred from homology"/>
<keyword evidence="2" id="KW-0645">Protease</keyword>